<dbReference type="AlphaFoldDB" id="A0A8K0PH28"/>
<feature type="compositionally biased region" description="Low complexity" evidence="1">
    <location>
        <begin position="349"/>
        <end position="369"/>
    </location>
</feature>
<reference evidence="2" key="1">
    <citation type="submission" date="2021-07" db="EMBL/GenBank/DDBJ databases">
        <title>Elsinoe batatas strain:CRI-CJ2 Genome sequencing and assembly.</title>
        <authorList>
            <person name="Huang L."/>
        </authorList>
    </citation>
    <scope>NUCLEOTIDE SEQUENCE</scope>
    <source>
        <strain evidence="2">CRI-CJ2</strain>
    </source>
</reference>
<dbReference type="OrthoDB" id="3943769at2759"/>
<comment type="caution">
    <text evidence="2">The sequence shown here is derived from an EMBL/GenBank/DDBJ whole genome shotgun (WGS) entry which is preliminary data.</text>
</comment>
<keyword evidence="3" id="KW-1185">Reference proteome</keyword>
<feature type="region of interest" description="Disordered" evidence="1">
    <location>
        <begin position="1"/>
        <end position="32"/>
    </location>
</feature>
<feature type="compositionally biased region" description="Basic and acidic residues" evidence="1">
    <location>
        <begin position="410"/>
        <end position="432"/>
    </location>
</feature>
<name>A0A8K0PH28_9PEZI</name>
<feature type="compositionally biased region" description="Basic and acidic residues" evidence="1">
    <location>
        <begin position="1"/>
        <end position="15"/>
    </location>
</feature>
<evidence type="ECO:0000256" key="1">
    <source>
        <dbReference type="SAM" id="MobiDB-lite"/>
    </source>
</evidence>
<feature type="compositionally biased region" description="Basic and acidic residues" evidence="1">
    <location>
        <begin position="391"/>
        <end position="400"/>
    </location>
</feature>
<accession>A0A8K0PH28</accession>
<protein>
    <submittedName>
        <fullName evidence="2">Uncharacterized protein</fullName>
    </submittedName>
</protein>
<proteinExistence type="predicted"/>
<feature type="compositionally biased region" description="Basic and acidic residues" evidence="1">
    <location>
        <begin position="446"/>
        <end position="460"/>
    </location>
</feature>
<evidence type="ECO:0000313" key="3">
    <source>
        <dbReference type="Proteomes" id="UP000809789"/>
    </source>
</evidence>
<dbReference type="Proteomes" id="UP000809789">
    <property type="component" value="Unassembled WGS sequence"/>
</dbReference>
<dbReference type="EMBL" id="JAESVG020000005">
    <property type="protein sequence ID" value="KAG8627013.1"/>
    <property type="molecule type" value="Genomic_DNA"/>
</dbReference>
<gene>
    <name evidence="2" type="ORF">KVT40_004496</name>
</gene>
<sequence length="500" mass="55369">MWSKDDKHDKMEEPSRPPYHHGYDTTKGPDLPWEASYATEEAEEWDDGIYDQARLEHLEKVHDRNKAVVGAYMGGGRTDAGTRKNAASKAAKANEEIERPSVGPIPLAVRPDNKRPKNKKSGLADQREHFSGRLAFADQENWEKFQTLPYNTIEEAIEAAMADPFDKNLMSIEVTHDPGDSILSNLDLPRISIMDIARTRLQLFHIRVITKRAAECMIDFCPDLLLGFRLIQVVSETDFGNTGIQFRLGYNGSMLSDSTLTKRISSAVALEHNKTRAAEANKADKDFHKEHRKNYNKYKVWRAWKRDHSISKPNTFSLAEAARQYRDSKTKEDAGAKLFASLKPKRKISGSTTSSSGSASSSKAGSRRSSFAKTEVDKSKTASQLTTAIDGLRDLSKDEGGTDDEAMMGPKEDNKSVLDDKSSPIGHPRLDEGPSNNTVGPTDGTEENHEAITVQDHEPMESVIKVAVSGARASSPGAGQNSLFSFFTSEPAPKRTSIRK</sequence>
<evidence type="ECO:0000313" key="2">
    <source>
        <dbReference type="EMBL" id="KAG8627013.1"/>
    </source>
</evidence>
<feature type="region of interest" description="Disordered" evidence="1">
    <location>
        <begin position="346"/>
        <end position="500"/>
    </location>
</feature>
<organism evidence="2 3">
    <name type="scientific">Elsinoe batatas</name>
    <dbReference type="NCBI Taxonomy" id="2601811"/>
    <lineage>
        <taxon>Eukaryota</taxon>
        <taxon>Fungi</taxon>
        <taxon>Dikarya</taxon>
        <taxon>Ascomycota</taxon>
        <taxon>Pezizomycotina</taxon>
        <taxon>Dothideomycetes</taxon>
        <taxon>Dothideomycetidae</taxon>
        <taxon>Myriangiales</taxon>
        <taxon>Elsinoaceae</taxon>
        <taxon>Elsinoe</taxon>
    </lineage>
</organism>
<feature type="compositionally biased region" description="Polar residues" evidence="1">
    <location>
        <begin position="477"/>
        <end position="488"/>
    </location>
</feature>
<feature type="region of interest" description="Disordered" evidence="1">
    <location>
        <begin position="79"/>
        <end position="124"/>
    </location>
</feature>